<dbReference type="Proteomes" id="UP000678393">
    <property type="component" value="Unassembled WGS sequence"/>
</dbReference>
<dbReference type="FunFam" id="2.60.40.10:FF:000107">
    <property type="entry name" value="Myosin, light chain kinase a"/>
    <property type="match status" value="1"/>
</dbReference>
<dbReference type="GO" id="GO:0030424">
    <property type="term" value="C:axon"/>
    <property type="evidence" value="ECO:0007669"/>
    <property type="project" value="TreeGrafter"/>
</dbReference>
<dbReference type="GO" id="GO:0005886">
    <property type="term" value="C:plasma membrane"/>
    <property type="evidence" value="ECO:0007669"/>
    <property type="project" value="TreeGrafter"/>
</dbReference>
<dbReference type="PROSITE" id="PS01186">
    <property type="entry name" value="EGF_2"/>
    <property type="match status" value="2"/>
</dbReference>
<dbReference type="GO" id="GO:0007411">
    <property type="term" value="P:axon guidance"/>
    <property type="evidence" value="ECO:0007669"/>
    <property type="project" value="TreeGrafter"/>
</dbReference>
<keyword evidence="1" id="KW-0393">Immunoglobulin domain</keyword>
<evidence type="ECO:0000259" key="3">
    <source>
        <dbReference type="PROSITE" id="PS50026"/>
    </source>
</evidence>
<feature type="disulfide bond" evidence="2">
    <location>
        <begin position="413"/>
        <end position="423"/>
    </location>
</feature>
<dbReference type="GO" id="GO:0070593">
    <property type="term" value="P:dendrite self-avoidance"/>
    <property type="evidence" value="ECO:0007669"/>
    <property type="project" value="TreeGrafter"/>
</dbReference>
<feature type="domain" description="EGF-like" evidence="3">
    <location>
        <begin position="377"/>
        <end position="409"/>
    </location>
</feature>
<organism evidence="5 6">
    <name type="scientific">Candidula unifasciata</name>
    <dbReference type="NCBI Taxonomy" id="100452"/>
    <lineage>
        <taxon>Eukaryota</taxon>
        <taxon>Metazoa</taxon>
        <taxon>Spiralia</taxon>
        <taxon>Lophotrochozoa</taxon>
        <taxon>Mollusca</taxon>
        <taxon>Gastropoda</taxon>
        <taxon>Heterobranchia</taxon>
        <taxon>Euthyneura</taxon>
        <taxon>Panpulmonata</taxon>
        <taxon>Eupulmonata</taxon>
        <taxon>Stylommatophora</taxon>
        <taxon>Helicina</taxon>
        <taxon>Helicoidea</taxon>
        <taxon>Geomitridae</taxon>
        <taxon>Candidula</taxon>
    </lineage>
</organism>
<reference evidence="5" key="1">
    <citation type="submission" date="2021-04" db="EMBL/GenBank/DDBJ databases">
        <authorList>
            <consortium name="Molecular Ecology Group"/>
        </authorList>
    </citation>
    <scope>NUCLEOTIDE SEQUENCE</scope>
</reference>
<feature type="disulfide bond" evidence="2">
    <location>
        <begin position="399"/>
        <end position="408"/>
    </location>
</feature>
<dbReference type="InterPro" id="IPR007110">
    <property type="entry name" value="Ig-like_dom"/>
</dbReference>
<feature type="disulfide bond" evidence="2">
    <location>
        <begin position="381"/>
        <end position="391"/>
    </location>
</feature>
<dbReference type="Pfam" id="PF13927">
    <property type="entry name" value="Ig_3"/>
    <property type="match status" value="1"/>
</dbReference>
<evidence type="ECO:0000256" key="1">
    <source>
        <dbReference type="ARBA" id="ARBA00023319"/>
    </source>
</evidence>
<dbReference type="InterPro" id="IPR003599">
    <property type="entry name" value="Ig_sub"/>
</dbReference>
<proteinExistence type="predicted"/>
<comment type="caution">
    <text evidence="2">Lacks conserved residue(s) required for the propagation of feature annotation.</text>
</comment>
<dbReference type="PANTHER" id="PTHR10075">
    <property type="entry name" value="BASIGIN RELATED"/>
    <property type="match status" value="1"/>
</dbReference>
<feature type="domain" description="EGF-like" evidence="3">
    <location>
        <begin position="410"/>
        <end position="441"/>
    </location>
</feature>
<dbReference type="Gene3D" id="2.60.40.10">
    <property type="entry name" value="Immunoglobulins"/>
    <property type="match status" value="1"/>
</dbReference>
<protein>
    <submittedName>
        <fullName evidence="5">Uncharacterized protein</fullName>
    </submittedName>
</protein>
<dbReference type="InterPro" id="IPR013783">
    <property type="entry name" value="Ig-like_fold"/>
</dbReference>
<dbReference type="PROSITE" id="PS00022">
    <property type="entry name" value="EGF_1"/>
    <property type="match status" value="3"/>
</dbReference>
<dbReference type="Gene3D" id="2.10.25.10">
    <property type="entry name" value="Laminin"/>
    <property type="match status" value="2"/>
</dbReference>
<sequence length="490" mass="53547">SGCADGTREGLHGFESAAACEGVWDGHISNAGRLCSPGWRVCTSFDVDLLRNITWKHALSVHGCMAINAAQDGGRCRECRGGLEQDDMAGVGQSCPHQSEGQTSCISGGRMDASCCVDSHFHTACHFKPGLINGVVCCRLPAKRPHIVVKPPERLQVYRDFIFLLTCQASGMPPPRVHWYRDGRKVTSETYRISVLSSGDLLVTLAKRSDTGLYTCEAINEHGIDMASSYVSITEHSSGCADGTTDGLHMYPDIQACSGAWKGHVKYGKSLCAKGWRVCNPRNRKSIKKITLFDTTDLVGCYAYNAAARRNKCKRCQSSKMAGVGKDCGWVSYSHKSCLSFGRVDVFSSNETSSCEYTEGLTTGVLCCKKPKQVKETSHECKPGCENRGVCLPHNRCKCAKGYKGARCQIPICEQECGSKGVCIQPNTCRCQEGYSGDTCRQKVVHCQPACLNGGQCHKGKCKCSSSFWGKLCQYPMQHVLLSKMNRTER</sequence>
<dbReference type="SMART" id="SM00181">
    <property type="entry name" value="EGF"/>
    <property type="match status" value="3"/>
</dbReference>
<feature type="non-terminal residue" evidence="5">
    <location>
        <position position="490"/>
    </location>
</feature>
<dbReference type="GO" id="GO:0007156">
    <property type="term" value="P:homophilic cell adhesion via plasma membrane adhesion molecules"/>
    <property type="evidence" value="ECO:0007669"/>
    <property type="project" value="TreeGrafter"/>
</dbReference>
<dbReference type="InterPro" id="IPR003598">
    <property type="entry name" value="Ig_sub2"/>
</dbReference>
<dbReference type="InterPro" id="IPR036179">
    <property type="entry name" value="Ig-like_dom_sf"/>
</dbReference>
<keyword evidence="2" id="KW-0245">EGF-like domain</keyword>
<gene>
    <name evidence="5" type="ORF">CUNI_LOCUS17147</name>
</gene>
<evidence type="ECO:0000259" key="4">
    <source>
        <dbReference type="PROSITE" id="PS50835"/>
    </source>
</evidence>
<keyword evidence="6" id="KW-1185">Reference proteome</keyword>
<dbReference type="SUPFAM" id="SSF48726">
    <property type="entry name" value="Immunoglobulin"/>
    <property type="match status" value="1"/>
</dbReference>
<evidence type="ECO:0000256" key="2">
    <source>
        <dbReference type="PROSITE-ProRule" id="PRU00076"/>
    </source>
</evidence>
<dbReference type="InterPro" id="IPR000742">
    <property type="entry name" value="EGF"/>
</dbReference>
<evidence type="ECO:0000313" key="5">
    <source>
        <dbReference type="EMBL" id="CAG5131589.1"/>
    </source>
</evidence>
<dbReference type="OrthoDB" id="10045365at2759"/>
<dbReference type="AlphaFoldDB" id="A0A8S3ZQ76"/>
<dbReference type="PANTHER" id="PTHR10075:SF14">
    <property type="entry name" value="CELL ADHESION MOLECULE DSCAM2-RELATED"/>
    <property type="match status" value="1"/>
</dbReference>
<dbReference type="GO" id="GO:0098632">
    <property type="term" value="F:cell-cell adhesion mediator activity"/>
    <property type="evidence" value="ECO:0007669"/>
    <property type="project" value="TreeGrafter"/>
</dbReference>
<comment type="caution">
    <text evidence="5">The sequence shown here is derived from an EMBL/GenBank/DDBJ whole genome shotgun (WGS) entry which is preliminary data.</text>
</comment>
<dbReference type="SMART" id="SM00408">
    <property type="entry name" value="IGc2"/>
    <property type="match status" value="1"/>
</dbReference>
<dbReference type="PROSITE" id="PS50026">
    <property type="entry name" value="EGF_3"/>
    <property type="match status" value="2"/>
</dbReference>
<evidence type="ECO:0000313" key="6">
    <source>
        <dbReference type="Proteomes" id="UP000678393"/>
    </source>
</evidence>
<feature type="domain" description="Ig-like" evidence="4">
    <location>
        <begin position="145"/>
        <end position="234"/>
    </location>
</feature>
<dbReference type="SMART" id="SM00409">
    <property type="entry name" value="IG"/>
    <property type="match status" value="1"/>
</dbReference>
<name>A0A8S3ZQ76_9EUPU</name>
<feature type="disulfide bond" evidence="2">
    <location>
        <begin position="431"/>
        <end position="440"/>
    </location>
</feature>
<dbReference type="EMBL" id="CAJHNH020004757">
    <property type="protein sequence ID" value="CAG5131589.1"/>
    <property type="molecule type" value="Genomic_DNA"/>
</dbReference>
<dbReference type="PROSITE" id="PS50835">
    <property type="entry name" value="IG_LIKE"/>
    <property type="match status" value="1"/>
</dbReference>
<keyword evidence="2" id="KW-1015">Disulfide bond</keyword>
<accession>A0A8S3ZQ76</accession>